<dbReference type="InterPro" id="IPR053136">
    <property type="entry name" value="UTP_pyrophosphatase-like"/>
</dbReference>
<dbReference type="Pfam" id="PF01863">
    <property type="entry name" value="YgjP-like"/>
    <property type="match status" value="1"/>
</dbReference>
<keyword evidence="2" id="KW-0378">Hydrolase</keyword>
<evidence type="ECO:0000313" key="3">
    <source>
        <dbReference type="Proteomes" id="UP000033750"/>
    </source>
</evidence>
<dbReference type="Gene3D" id="3.30.2010.10">
    <property type="entry name" value="Metalloproteases ('zincins'), catalytic domain"/>
    <property type="match status" value="1"/>
</dbReference>
<dbReference type="InterPro" id="IPR002725">
    <property type="entry name" value="YgjP-like_metallopeptidase"/>
</dbReference>
<dbReference type="GO" id="GO:0008237">
    <property type="term" value="F:metallopeptidase activity"/>
    <property type="evidence" value="ECO:0007669"/>
    <property type="project" value="UniProtKB-KW"/>
</dbReference>
<dbReference type="AlphaFoldDB" id="A0A0F5H2C8"/>
<dbReference type="Proteomes" id="UP000033750">
    <property type="component" value="Unassembled WGS sequence"/>
</dbReference>
<name>A0A0F5H2C8_9BACT</name>
<dbReference type="CDD" id="cd07344">
    <property type="entry name" value="M48_yhfN_like"/>
    <property type="match status" value="1"/>
</dbReference>
<feature type="domain" description="YgjP-like metallopeptidase" evidence="1">
    <location>
        <begin position="124"/>
        <end position="251"/>
    </location>
</feature>
<keyword evidence="2" id="KW-0645">Protease</keyword>
<sequence length="257" mass="30929">MLKNNYQNYPSIKVKIDNNEIIVYLILKPNIKKLKLFKKDNSWFLICHKFLTEKDIKNYEIGLKIKKLLINSSYYALSFPINVVQFNLDNEFFYLFGDENQKIKILWNIIEKEKSKIELIAQNSIVIIKINKEKFKNINVRKELIYKALSQILLAKLTIMTHEISKKLNTFTPDIKIKNMISKWGYNKIEKNNKRSITYNFKLFTLPEKIVEYVVIHELTHNIHMNHSKNFYIYAEKFFPNFRELDKKLKTYQVFLN</sequence>
<proteinExistence type="predicted"/>
<dbReference type="PANTHER" id="PTHR30399">
    <property type="entry name" value="UNCHARACTERIZED PROTEIN YGJP"/>
    <property type="match status" value="1"/>
</dbReference>
<dbReference type="PANTHER" id="PTHR30399:SF1">
    <property type="entry name" value="UTP PYROPHOSPHATASE"/>
    <property type="match status" value="1"/>
</dbReference>
<keyword evidence="3" id="KW-1185">Reference proteome</keyword>
<protein>
    <submittedName>
        <fullName evidence="2">Zinc metalloprotease</fullName>
    </submittedName>
</protein>
<keyword evidence="2" id="KW-0482">Metalloprotease</keyword>
<dbReference type="EMBL" id="JZXN01000011">
    <property type="protein sequence ID" value="KKB26992.1"/>
    <property type="molecule type" value="Genomic_DNA"/>
</dbReference>
<evidence type="ECO:0000313" key="2">
    <source>
        <dbReference type="EMBL" id="KKB26992.1"/>
    </source>
</evidence>
<dbReference type="GO" id="GO:0006508">
    <property type="term" value="P:proteolysis"/>
    <property type="evidence" value="ECO:0007669"/>
    <property type="project" value="UniProtKB-KW"/>
</dbReference>
<accession>A0A0F5H2C8</accession>
<dbReference type="RefSeq" id="WP_046096748.1">
    <property type="nucleotide sequence ID" value="NZ_JZXN01000011.1"/>
</dbReference>
<organism evidence="2 3">
    <name type="scientific">Mycoplasmopsis meleagridis ATCC 25294</name>
    <dbReference type="NCBI Taxonomy" id="1264554"/>
    <lineage>
        <taxon>Bacteria</taxon>
        <taxon>Bacillati</taxon>
        <taxon>Mycoplasmatota</taxon>
        <taxon>Mycoplasmoidales</taxon>
        <taxon>Metamycoplasmataceae</taxon>
        <taxon>Mycoplasmopsis</taxon>
    </lineage>
</organism>
<dbReference type="OrthoDB" id="9811177at2"/>
<dbReference type="PATRIC" id="fig|1264554.4.peg.261"/>
<evidence type="ECO:0000259" key="1">
    <source>
        <dbReference type="Pfam" id="PF01863"/>
    </source>
</evidence>
<comment type="caution">
    <text evidence="2">The sequence shown here is derived from an EMBL/GenBank/DDBJ whole genome shotgun (WGS) entry which is preliminary data.</text>
</comment>
<gene>
    <name evidence="2" type="ORF">MMELEA_03050</name>
</gene>
<dbReference type="STRING" id="29561.MM26B8_02660"/>
<reference evidence="2 3" key="1">
    <citation type="submission" date="2015-03" db="EMBL/GenBank/DDBJ databases">
        <title>Genome sequence of Mycoplasma meleagridis strain ATCC 25294.</title>
        <authorList>
            <person name="Yacoub E."/>
            <person name="Blanchard A."/>
            <person name="Sirand-Pugnet P."/>
            <person name="Mardassi B.B.A."/>
        </authorList>
    </citation>
    <scope>NUCLEOTIDE SEQUENCE [LARGE SCALE GENOMIC DNA]</scope>
    <source>
        <strain evidence="2 3">ATCC 25294</strain>
    </source>
</reference>